<dbReference type="STRING" id="1448320.A0A319CSL2"/>
<sequence>LFPQDRRAKVIRQLADIYIELHAFPFDSMGSLDTPGSDHVGPFARESLTDCDAGSGMRQIGPVSSREGYFRSSIQLTLELIVKGELLAKHAVDAFLIYCFLLDALPRVV</sequence>
<reference evidence="1 2" key="1">
    <citation type="submission" date="2018-02" db="EMBL/GenBank/DDBJ databases">
        <title>The genomes of Aspergillus section Nigri reveals drivers in fungal speciation.</title>
        <authorList>
            <consortium name="DOE Joint Genome Institute"/>
            <person name="Vesth T.C."/>
            <person name="Nybo J."/>
            <person name="Theobald S."/>
            <person name="Brandl J."/>
            <person name="Frisvad J.C."/>
            <person name="Nielsen K.F."/>
            <person name="Lyhne E.K."/>
            <person name="Kogle M.E."/>
            <person name="Kuo A."/>
            <person name="Riley R."/>
            <person name="Clum A."/>
            <person name="Nolan M."/>
            <person name="Lipzen A."/>
            <person name="Salamov A."/>
            <person name="Henrissat B."/>
            <person name="Wiebenga A."/>
            <person name="De vries R.P."/>
            <person name="Grigoriev I.V."/>
            <person name="Mortensen U.H."/>
            <person name="Andersen M.R."/>
            <person name="Baker S.E."/>
        </authorList>
    </citation>
    <scope>NUCLEOTIDE SEQUENCE [LARGE SCALE GENOMIC DNA]</scope>
    <source>
        <strain evidence="1 2">CBS 707.79</strain>
    </source>
</reference>
<gene>
    <name evidence="1" type="ORF">BO71DRAFT_284891</name>
</gene>
<feature type="non-terminal residue" evidence="1">
    <location>
        <position position="109"/>
    </location>
</feature>
<dbReference type="OrthoDB" id="5327538at2759"/>
<organism evidence="1 2">
    <name type="scientific">Aspergillus ellipticus CBS 707.79</name>
    <dbReference type="NCBI Taxonomy" id="1448320"/>
    <lineage>
        <taxon>Eukaryota</taxon>
        <taxon>Fungi</taxon>
        <taxon>Dikarya</taxon>
        <taxon>Ascomycota</taxon>
        <taxon>Pezizomycotina</taxon>
        <taxon>Eurotiomycetes</taxon>
        <taxon>Eurotiomycetidae</taxon>
        <taxon>Eurotiales</taxon>
        <taxon>Aspergillaceae</taxon>
        <taxon>Aspergillus</taxon>
        <taxon>Aspergillus subgen. Circumdati</taxon>
    </lineage>
</organism>
<accession>A0A319CSL2</accession>
<feature type="non-terminal residue" evidence="1">
    <location>
        <position position="1"/>
    </location>
</feature>
<keyword evidence="2" id="KW-1185">Reference proteome</keyword>
<dbReference type="Proteomes" id="UP000247810">
    <property type="component" value="Unassembled WGS sequence"/>
</dbReference>
<dbReference type="VEuPathDB" id="FungiDB:BO71DRAFT_284891"/>
<protein>
    <submittedName>
        <fullName evidence="1">Uncharacterized protein</fullName>
    </submittedName>
</protein>
<evidence type="ECO:0000313" key="1">
    <source>
        <dbReference type="EMBL" id="PYH87700.1"/>
    </source>
</evidence>
<proteinExistence type="predicted"/>
<dbReference type="AlphaFoldDB" id="A0A319CSL2"/>
<name>A0A319CSL2_9EURO</name>
<dbReference type="EMBL" id="KZ826187">
    <property type="protein sequence ID" value="PYH87700.1"/>
    <property type="molecule type" value="Genomic_DNA"/>
</dbReference>
<evidence type="ECO:0000313" key="2">
    <source>
        <dbReference type="Proteomes" id="UP000247810"/>
    </source>
</evidence>